<keyword evidence="7" id="KW-0677">Repeat</keyword>
<sequence>TQPANESLKPQRVHFQSRNFHNILHWQPGRACLGNNSVYFVQYKIRVEKKQRWGQESVCPEGDTKCLMIKVLLKLNASCKHGHKLEHTTTCSSYPSSAIKELRFLSFSISRYGERQWKNKENCWGIQEFFCDLTNETSDIWEPYYGRVRTTLAGIHSGWTMTQRFTPWWETKIDPPVMSITQVNESLLVNLHAPNLPYRDQKGENVSMEYYELVYRVFLINNSLEKERKVYEGAHRVVEIKVLSPHSGYCVVAEIYQPMLDRKSQRSRERCVASP</sequence>
<organism evidence="16 17">
    <name type="scientific">Muntiacus muntjak</name>
    <name type="common">Barking deer</name>
    <name type="synonym">Indian muntjac</name>
    <dbReference type="NCBI Taxonomy" id="9888"/>
    <lineage>
        <taxon>Eukaryota</taxon>
        <taxon>Metazoa</taxon>
        <taxon>Chordata</taxon>
        <taxon>Craniata</taxon>
        <taxon>Vertebrata</taxon>
        <taxon>Euteleostomi</taxon>
        <taxon>Mammalia</taxon>
        <taxon>Eutheria</taxon>
        <taxon>Laurasiatheria</taxon>
        <taxon>Artiodactyla</taxon>
        <taxon>Ruminantia</taxon>
        <taxon>Pecora</taxon>
        <taxon>Cervidae</taxon>
        <taxon>Muntiacinae</taxon>
        <taxon>Muntiacus</taxon>
    </lineage>
</organism>
<evidence type="ECO:0000256" key="6">
    <source>
        <dbReference type="ARBA" id="ARBA00022729"/>
    </source>
</evidence>
<proteinExistence type="inferred from homology"/>
<feature type="domain" description="Interferon/interleukin receptor" evidence="15">
    <location>
        <begin position="171"/>
        <end position="273"/>
    </location>
</feature>
<feature type="domain" description="Fibronectin type-III" evidence="14">
    <location>
        <begin position="109"/>
        <end position="159"/>
    </location>
</feature>
<keyword evidence="8" id="KW-0472">Membrane</keyword>
<keyword evidence="9" id="KW-1015">Disulfide bond</keyword>
<evidence type="ECO:0000256" key="8">
    <source>
        <dbReference type="ARBA" id="ARBA00022989"/>
    </source>
</evidence>
<dbReference type="GO" id="GO:0005886">
    <property type="term" value="C:plasma membrane"/>
    <property type="evidence" value="ECO:0007669"/>
    <property type="project" value="TreeGrafter"/>
</dbReference>
<dbReference type="Pfam" id="PF01108">
    <property type="entry name" value="Tissue_fac"/>
    <property type="match status" value="2"/>
</dbReference>
<dbReference type="PANTHER" id="PTHR20859">
    <property type="entry name" value="INTERFERON/INTERLEUKIN RECEPTOR"/>
    <property type="match status" value="1"/>
</dbReference>
<dbReference type="FunFam" id="2.60.40.10:FF:001095">
    <property type="entry name" value="Interleukin 22 receptor, alpha 2"/>
    <property type="match status" value="1"/>
</dbReference>
<evidence type="ECO:0000256" key="13">
    <source>
        <dbReference type="ARBA" id="ARBA00080921"/>
    </source>
</evidence>
<evidence type="ECO:0000256" key="12">
    <source>
        <dbReference type="ARBA" id="ARBA00075144"/>
    </source>
</evidence>
<keyword evidence="10" id="KW-0675">Receptor</keyword>
<dbReference type="Pfam" id="PF09294">
    <property type="entry name" value="Interfer-bind"/>
    <property type="match status" value="1"/>
</dbReference>
<evidence type="ECO:0000259" key="14">
    <source>
        <dbReference type="Pfam" id="PF01108"/>
    </source>
</evidence>
<feature type="domain" description="Fibronectin type-III" evidence="14">
    <location>
        <begin position="4"/>
        <end position="66"/>
    </location>
</feature>
<dbReference type="EMBL" id="VCEA01000001">
    <property type="protein sequence ID" value="KAB0363287.1"/>
    <property type="molecule type" value="Genomic_DNA"/>
</dbReference>
<comment type="similarity">
    <text evidence="3">Belongs to the type II cytokine receptor family.</text>
</comment>
<evidence type="ECO:0000256" key="7">
    <source>
        <dbReference type="ARBA" id="ARBA00022737"/>
    </source>
</evidence>
<dbReference type="InterPro" id="IPR013783">
    <property type="entry name" value="Ig-like_fold"/>
</dbReference>
<evidence type="ECO:0000256" key="3">
    <source>
        <dbReference type="ARBA" id="ARBA00005399"/>
    </source>
</evidence>
<keyword evidence="8" id="KW-1133">Transmembrane helix</keyword>
<evidence type="ECO:0000256" key="4">
    <source>
        <dbReference type="ARBA" id="ARBA00022525"/>
    </source>
</evidence>
<keyword evidence="17" id="KW-1185">Reference proteome</keyword>
<gene>
    <name evidence="16" type="ORF">FD754_007443</name>
</gene>
<dbReference type="InterPro" id="IPR036116">
    <property type="entry name" value="FN3_sf"/>
</dbReference>
<dbReference type="InterPro" id="IPR003961">
    <property type="entry name" value="FN3_dom"/>
</dbReference>
<evidence type="ECO:0000256" key="1">
    <source>
        <dbReference type="ARBA" id="ARBA00004479"/>
    </source>
</evidence>
<feature type="non-terminal residue" evidence="16">
    <location>
        <position position="1"/>
    </location>
</feature>
<dbReference type="InterPro" id="IPR015373">
    <property type="entry name" value="Interferon/interleukin_rcp_dom"/>
</dbReference>
<dbReference type="PANTHER" id="PTHR20859:SF51">
    <property type="entry name" value="INTERLEUKIN-22 RECEPTOR SUBUNIT ALPHA-2"/>
    <property type="match status" value="1"/>
</dbReference>
<protein>
    <recommendedName>
        <fullName evidence="11">Interleukin-22 receptor subunit alpha-2</fullName>
    </recommendedName>
    <alternativeName>
        <fullName evidence="13">Cytokine receptor family type 2, soluble 1</fullName>
    </alternativeName>
    <alternativeName>
        <fullName evidence="12">Interleukin-22-binding protein</fullName>
    </alternativeName>
</protein>
<keyword evidence="6" id="KW-0732">Signal</keyword>
<reference evidence="16 17" key="1">
    <citation type="submission" date="2019-06" db="EMBL/GenBank/DDBJ databases">
        <title>Discovery of a novel chromosome fission-fusion reversal in muntjac.</title>
        <authorList>
            <person name="Mudd A.B."/>
            <person name="Bredeson J.V."/>
            <person name="Baum R."/>
            <person name="Hockemeyer D."/>
            <person name="Rokhsar D.S."/>
        </authorList>
    </citation>
    <scope>NUCLEOTIDE SEQUENCE [LARGE SCALE GENOMIC DNA]</scope>
    <source>
        <strain evidence="16">UTSW_UCB_Mm</strain>
        <tissue evidence="16">Fibroblast cell line</tissue>
    </source>
</reference>
<comment type="caution">
    <text evidence="16">The sequence shown here is derived from an EMBL/GenBank/DDBJ whole genome shotgun (WGS) entry which is preliminary data.</text>
</comment>
<evidence type="ECO:0000313" key="16">
    <source>
        <dbReference type="EMBL" id="KAB0363287.1"/>
    </source>
</evidence>
<dbReference type="Proteomes" id="UP000326458">
    <property type="component" value="Unassembled WGS sequence"/>
</dbReference>
<accession>A0A5N3WQV8</accession>
<dbReference type="Gene3D" id="2.60.40.10">
    <property type="entry name" value="Immunoglobulins"/>
    <property type="match status" value="3"/>
</dbReference>
<dbReference type="SUPFAM" id="SSF49265">
    <property type="entry name" value="Fibronectin type III"/>
    <property type="match status" value="3"/>
</dbReference>
<dbReference type="InterPro" id="IPR050650">
    <property type="entry name" value="Type-II_Cytokine-TF_Rcpt"/>
</dbReference>
<comment type="subcellular location">
    <subcellularLocation>
        <location evidence="1">Membrane</location>
        <topology evidence="1">Single-pass type I membrane protein</topology>
    </subcellularLocation>
    <subcellularLocation>
        <location evidence="2">Secreted</location>
    </subcellularLocation>
</comment>
<evidence type="ECO:0000256" key="2">
    <source>
        <dbReference type="ARBA" id="ARBA00004613"/>
    </source>
</evidence>
<evidence type="ECO:0000259" key="15">
    <source>
        <dbReference type="Pfam" id="PF09294"/>
    </source>
</evidence>
<evidence type="ECO:0000256" key="10">
    <source>
        <dbReference type="ARBA" id="ARBA00023170"/>
    </source>
</evidence>
<dbReference type="GO" id="GO:0004896">
    <property type="term" value="F:cytokine receptor activity"/>
    <property type="evidence" value="ECO:0007669"/>
    <property type="project" value="TreeGrafter"/>
</dbReference>
<keyword evidence="5" id="KW-0812">Transmembrane</keyword>
<evidence type="ECO:0000313" key="17">
    <source>
        <dbReference type="Proteomes" id="UP000326458"/>
    </source>
</evidence>
<evidence type="ECO:0000256" key="5">
    <source>
        <dbReference type="ARBA" id="ARBA00022692"/>
    </source>
</evidence>
<name>A0A5N3WQV8_MUNMU</name>
<keyword evidence="4" id="KW-0964">Secreted</keyword>
<dbReference type="AlphaFoldDB" id="A0A5N3WQV8"/>
<evidence type="ECO:0000256" key="11">
    <source>
        <dbReference type="ARBA" id="ARBA00071142"/>
    </source>
</evidence>
<dbReference type="GO" id="GO:0005576">
    <property type="term" value="C:extracellular region"/>
    <property type="evidence" value="ECO:0007669"/>
    <property type="project" value="UniProtKB-SubCell"/>
</dbReference>
<evidence type="ECO:0000256" key="9">
    <source>
        <dbReference type="ARBA" id="ARBA00023157"/>
    </source>
</evidence>